<dbReference type="FunFam" id="3.30.160.60:FF:000478">
    <property type="entry name" value="Zinc finger protein 133"/>
    <property type="match status" value="1"/>
</dbReference>
<gene>
    <name evidence="10" type="ORF">PMAYCL1PPCAC_20057</name>
</gene>
<comment type="subcellular location">
    <subcellularLocation>
        <location evidence="1">Nucleus</location>
    </subcellularLocation>
</comment>
<dbReference type="PANTHER" id="PTHR24394:SF44">
    <property type="entry name" value="ZINC FINGER PROTEIN 271-LIKE"/>
    <property type="match status" value="1"/>
</dbReference>
<accession>A0AAN5CSM6</accession>
<reference evidence="11" key="1">
    <citation type="submission" date="2022-10" db="EMBL/GenBank/DDBJ databases">
        <title>Genome assembly of Pristionchus species.</title>
        <authorList>
            <person name="Yoshida K."/>
            <person name="Sommer R.J."/>
        </authorList>
    </citation>
    <scope>NUCLEOTIDE SEQUENCE [LARGE SCALE GENOMIC DNA]</scope>
    <source>
        <strain evidence="11">RS5460</strain>
    </source>
</reference>
<evidence type="ECO:0000256" key="6">
    <source>
        <dbReference type="ARBA" id="ARBA00023242"/>
    </source>
</evidence>
<evidence type="ECO:0000259" key="9">
    <source>
        <dbReference type="PROSITE" id="PS50157"/>
    </source>
</evidence>
<evidence type="ECO:0000313" key="11">
    <source>
        <dbReference type="Proteomes" id="UP001328107"/>
    </source>
</evidence>
<feature type="region of interest" description="Disordered" evidence="8">
    <location>
        <begin position="141"/>
        <end position="162"/>
    </location>
</feature>
<evidence type="ECO:0000256" key="7">
    <source>
        <dbReference type="PROSITE-ProRule" id="PRU00042"/>
    </source>
</evidence>
<evidence type="ECO:0000256" key="1">
    <source>
        <dbReference type="ARBA" id="ARBA00004123"/>
    </source>
</evidence>
<feature type="domain" description="C2H2-type" evidence="9">
    <location>
        <begin position="86"/>
        <end position="114"/>
    </location>
</feature>
<evidence type="ECO:0000313" key="10">
    <source>
        <dbReference type="EMBL" id="GMR49862.1"/>
    </source>
</evidence>
<dbReference type="Gene3D" id="3.30.160.60">
    <property type="entry name" value="Classic Zinc Finger"/>
    <property type="match status" value="2"/>
</dbReference>
<dbReference type="GO" id="GO:0005634">
    <property type="term" value="C:nucleus"/>
    <property type="evidence" value="ECO:0007669"/>
    <property type="project" value="UniProtKB-SubCell"/>
</dbReference>
<keyword evidence="6" id="KW-0539">Nucleus</keyword>
<dbReference type="AlphaFoldDB" id="A0AAN5CSM6"/>
<evidence type="ECO:0000256" key="8">
    <source>
        <dbReference type="SAM" id="MobiDB-lite"/>
    </source>
</evidence>
<dbReference type="SMART" id="SM00355">
    <property type="entry name" value="ZnF_C2H2"/>
    <property type="match status" value="3"/>
</dbReference>
<dbReference type="PROSITE" id="PS00028">
    <property type="entry name" value="ZINC_FINGER_C2H2_1"/>
    <property type="match status" value="2"/>
</dbReference>
<evidence type="ECO:0000256" key="5">
    <source>
        <dbReference type="ARBA" id="ARBA00022833"/>
    </source>
</evidence>
<evidence type="ECO:0000256" key="2">
    <source>
        <dbReference type="ARBA" id="ARBA00022723"/>
    </source>
</evidence>
<proteinExistence type="predicted"/>
<protein>
    <recommendedName>
        <fullName evidence="9">C2H2-type domain-containing protein</fullName>
    </recommendedName>
</protein>
<dbReference type="Pfam" id="PF00096">
    <property type="entry name" value="zf-C2H2"/>
    <property type="match status" value="1"/>
</dbReference>
<keyword evidence="5" id="KW-0862">Zinc</keyword>
<feature type="non-terminal residue" evidence="10">
    <location>
        <position position="162"/>
    </location>
</feature>
<keyword evidence="2" id="KW-0479">Metal-binding</keyword>
<dbReference type="EMBL" id="BTRK01000004">
    <property type="protein sequence ID" value="GMR49862.1"/>
    <property type="molecule type" value="Genomic_DNA"/>
</dbReference>
<dbReference type="GO" id="GO:0008270">
    <property type="term" value="F:zinc ion binding"/>
    <property type="evidence" value="ECO:0007669"/>
    <property type="project" value="UniProtKB-KW"/>
</dbReference>
<dbReference type="Proteomes" id="UP001328107">
    <property type="component" value="Unassembled WGS sequence"/>
</dbReference>
<feature type="non-terminal residue" evidence="10">
    <location>
        <position position="1"/>
    </location>
</feature>
<evidence type="ECO:0000256" key="3">
    <source>
        <dbReference type="ARBA" id="ARBA00022737"/>
    </source>
</evidence>
<dbReference type="FunFam" id="3.30.160.60:FF:000100">
    <property type="entry name" value="Zinc finger 45-like"/>
    <property type="match status" value="1"/>
</dbReference>
<feature type="compositionally biased region" description="Basic and acidic residues" evidence="8">
    <location>
        <begin position="149"/>
        <end position="162"/>
    </location>
</feature>
<dbReference type="PANTHER" id="PTHR24394">
    <property type="entry name" value="ZINC FINGER PROTEIN"/>
    <property type="match status" value="1"/>
</dbReference>
<feature type="domain" description="C2H2-type" evidence="9">
    <location>
        <begin position="58"/>
        <end position="85"/>
    </location>
</feature>
<keyword evidence="3" id="KW-0677">Repeat</keyword>
<dbReference type="GO" id="GO:0000981">
    <property type="term" value="F:DNA-binding transcription factor activity, RNA polymerase II-specific"/>
    <property type="evidence" value="ECO:0007669"/>
    <property type="project" value="TreeGrafter"/>
</dbReference>
<dbReference type="PROSITE" id="PS50157">
    <property type="entry name" value="ZINC_FINGER_C2H2_2"/>
    <property type="match status" value="2"/>
</dbReference>
<name>A0AAN5CSM6_9BILA</name>
<dbReference type="SUPFAM" id="SSF57667">
    <property type="entry name" value="beta-beta-alpha zinc fingers"/>
    <property type="match status" value="2"/>
</dbReference>
<evidence type="ECO:0000256" key="4">
    <source>
        <dbReference type="ARBA" id="ARBA00022771"/>
    </source>
</evidence>
<dbReference type="InterPro" id="IPR013087">
    <property type="entry name" value="Znf_C2H2_type"/>
</dbReference>
<comment type="caution">
    <text evidence="10">The sequence shown here is derived from an EMBL/GenBank/DDBJ whole genome shotgun (WGS) entry which is preliminary data.</text>
</comment>
<keyword evidence="4 7" id="KW-0863">Zinc-finger</keyword>
<keyword evidence="11" id="KW-1185">Reference proteome</keyword>
<sequence length="162" mass="18595">LISVREDSLKNEPVDEFAGVKQEEPIADMYCPSTGSSRLFDHSTSMEKSCSYASENSHLCSECGRKLSCKYALKIHMRIHSGEKPYPCPHCDISFRGASLRNRHIRSVHKKQPYVCLICGEQFDLFDDWRRHQHQAMNEGHQALNSQNEVHDSHPEVKPEEP</sequence>
<dbReference type="InterPro" id="IPR036236">
    <property type="entry name" value="Znf_C2H2_sf"/>
</dbReference>
<organism evidence="10 11">
    <name type="scientific">Pristionchus mayeri</name>
    <dbReference type="NCBI Taxonomy" id="1317129"/>
    <lineage>
        <taxon>Eukaryota</taxon>
        <taxon>Metazoa</taxon>
        <taxon>Ecdysozoa</taxon>
        <taxon>Nematoda</taxon>
        <taxon>Chromadorea</taxon>
        <taxon>Rhabditida</taxon>
        <taxon>Rhabditina</taxon>
        <taxon>Diplogasteromorpha</taxon>
        <taxon>Diplogasteroidea</taxon>
        <taxon>Neodiplogasteridae</taxon>
        <taxon>Pristionchus</taxon>
    </lineage>
</organism>